<feature type="compositionally biased region" description="Low complexity" evidence="1">
    <location>
        <begin position="13"/>
        <end position="25"/>
    </location>
</feature>
<keyword evidence="2" id="KW-1133">Transmembrane helix</keyword>
<reference evidence="4" key="1">
    <citation type="submission" date="2025-08" db="UniProtKB">
        <authorList>
            <consortium name="Ensembl"/>
        </authorList>
    </citation>
    <scope>IDENTIFICATION</scope>
</reference>
<dbReference type="Pfam" id="PF25970">
    <property type="entry name" value="SEC22a_C"/>
    <property type="match status" value="1"/>
</dbReference>
<evidence type="ECO:0000259" key="3">
    <source>
        <dbReference type="Pfam" id="PF25970"/>
    </source>
</evidence>
<dbReference type="Proteomes" id="UP000694388">
    <property type="component" value="Unplaced"/>
</dbReference>
<feature type="transmembrane region" description="Helical" evidence="2">
    <location>
        <begin position="176"/>
        <end position="205"/>
    </location>
</feature>
<proteinExistence type="predicted"/>
<dbReference type="Ensembl" id="ENSEBUT00000026418.1">
    <property type="protein sequence ID" value="ENSEBUP00000025842.1"/>
    <property type="gene ID" value="ENSEBUG00000015927.1"/>
</dbReference>
<evidence type="ECO:0000256" key="2">
    <source>
        <dbReference type="SAM" id="Phobius"/>
    </source>
</evidence>
<keyword evidence="2" id="KW-0812">Transmembrane</keyword>
<feature type="domain" description="Vesicle-trafficking protein SEC22a/c C-terminal" evidence="3">
    <location>
        <begin position="109"/>
        <end position="229"/>
    </location>
</feature>
<keyword evidence="5" id="KW-1185">Reference proteome</keyword>
<dbReference type="InterPro" id="IPR059071">
    <property type="entry name" value="SEC22a-c_C"/>
</dbReference>
<feature type="region of interest" description="Disordered" evidence="1">
    <location>
        <begin position="1"/>
        <end position="37"/>
    </location>
</feature>
<feature type="compositionally biased region" description="Basic and acidic residues" evidence="1">
    <location>
        <begin position="1"/>
        <end position="11"/>
    </location>
</feature>
<sequence>MSRCASPRDNKASNSRFSRSLSRSQTRSRSRSRSRPSIRCSNVCSSCSSSSSRPFCSPPSQHSSPLLSKFCSTRSTLCCGPGQNTILGIYFQLSTFLLLKLSLCIVGHTQCLAPVSLTGLISLVLSILCAALNLVRGAHVVEHATQVGLWTWISLVTEISRWFVRCELTRSVRMPCYLLLFYIIRLKLAVSGVASIAICLGNLYLLGHRNIWQLLFHTAVAFLSTAQTYFRPTQHSIPLPCV</sequence>
<keyword evidence="2" id="KW-0472">Membrane</keyword>
<evidence type="ECO:0000256" key="1">
    <source>
        <dbReference type="SAM" id="MobiDB-lite"/>
    </source>
</evidence>
<feature type="transmembrane region" description="Helical" evidence="2">
    <location>
        <begin position="87"/>
        <end position="106"/>
    </location>
</feature>
<feature type="compositionally biased region" description="Basic residues" evidence="1">
    <location>
        <begin position="26"/>
        <end position="36"/>
    </location>
</feature>
<protein>
    <recommendedName>
        <fullName evidence="3">Vesicle-trafficking protein SEC22a/c C-terminal domain-containing protein</fullName>
    </recommendedName>
</protein>
<evidence type="ECO:0000313" key="5">
    <source>
        <dbReference type="Proteomes" id="UP000694388"/>
    </source>
</evidence>
<name>A0A8C4X1I4_EPTBU</name>
<feature type="transmembrane region" description="Helical" evidence="2">
    <location>
        <begin position="113"/>
        <end position="135"/>
    </location>
</feature>
<dbReference type="AlphaFoldDB" id="A0A8C4X1I4"/>
<accession>A0A8C4X1I4</accession>
<evidence type="ECO:0000313" key="4">
    <source>
        <dbReference type="Ensembl" id="ENSEBUP00000025842.1"/>
    </source>
</evidence>
<reference evidence="4" key="2">
    <citation type="submission" date="2025-09" db="UniProtKB">
        <authorList>
            <consortium name="Ensembl"/>
        </authorList>
    </citation>
    <scope>IDENTIFICATION</scope>
</reference>
<organism evidence="4 5">
    <name type="scientific">Eptatretus burgeri</name>
    <name type="common">Inshore hagfish</name>
    <dbReference type="NCBI Taxonomy" id="7764"/>
    <lineage>
        <taxon>Eukaryota</taxon>
        <taxon>Metazoa</taxon>
        <taxon>Chordata</taxon>
        <taxon>Craniata</taxon>
        <taxon>Vertebrata</taxon>
        <taxon>Cyclostomata</taxon>
        <taxon>Myxini</taxon>
        <taxon>Myxiniformes</taxon>
        <taxon>Myxinidae</taxon>
        <taxon>Eptatretinae</taxon>
        <taxon>Eptatretus</taxon>
    </lineage>
</organism>